<gene>
    <name evidence="3" type="ORF">B0A89_13050</name>
</gene>
<keyword evidence="4" id="KW-1185">Reference proteome</keyword>
<dbReference type="RefSeq" id="WP_085378481.1">
    <property type="nucleotide sequence ID" value="NZ_CP020612.1"/>
</dbReference>
<keyword evidence="1" id="KW-0812">Transmembrane</keyword>
<keyword evidence="2" id="KW-0732">Signal</keyword>
<dbReference type="EMBL" id="CP020612">
    <property type="protein sequence ID" value="ARJ70424.1"/>
    <property type="molecule type" value="Genomic_DNA"/>
</dbReference>
<evidence type="ECO:0008006" key="5">
    <source>
        <dbReference type="Google" id="ProtNLM"/>
    </source>
</evidence>
<keyword evidence="1" id="KW-0472">Membrane</keyword>
<dbReference type="STRING" id="1945662.B0A89_13050"/>
<sequence length="175" mass="18410">MNLNLFALAVFMGIAAGGAAHAGIVTDAIAPQVHLIVASLVTLALGYAWGVLSRFVSARAAAANAKAAAERTLADRAAILAEQELRKAKIEQLTEFGIRWAKANVDRLTPALAPMKQADDLVTEYLEALTRRNPDLAAYMRLDRASATERLADAITDALTAIGQPPATGAVSGQF</sequence>
<protein>
    <recommendedName>
        <fullName evidence="5">LemA family protein</fullName>
    </recommendedName>
</protein>
<feature type="signal peptide" evidence="2">
    <location>
        <begin position="1"/>
        <end position="22"/>
    </location>
</feature>
<feature type="chain" id="PRO_5012754827" description="LemA family protein" evidence="2">
    <location>
        <begin position="23"/>
        <end position="175"/>
    </location>
</feature>
<feature type="transmembrane region" description="Helical" evidence="1">
    <location>
        <begin position="32"/>
        <end position="52"/>
    </location>
</feature>
<evidence type="ECO:0000313" key="4">
    <source>
        <dbReference type="Proteomes" id="UP000193017"/>
    </source>
</evidence>
<organism evidence="3 4">
    <name type="scientific">Paracoccus contaminans</name>
    <dbReference type="NCBI Taxonomy" id="1945662"/>
    <lineage>
        <taxon>Bacteria</taxon>
        <taxon>Pseudomonadati</taxon>
        <taxon>Pseudomonadota</taxon>
        <taxon>Alphaproteobacteria</taxon>
        <taxon>Rhodobacterales</taxon>
        <taxon>Paracoccaceae</taxon>
        <taxon>Paracoccus</taxon>
    </lineage>
</organism>
<accession>A0A1W6CZW6</accession>
<reference evidence="3 4" key="1">
    <citation type="submission" date="2017-03" db="EMBL/GenBank/DDBJ databases">
        <title>Genome sequence of Paracoccus contaminans isolated from a water microcosm.</title>
        <authorList>
            <person name="Aurass P."/>
            <person name="Karste S."/>
            <person name="Trost E."/>
            <person name="Glaeser S.P."/>
            <person name="Kaempfer P."/>
            <person name="Flieger A."/>
        </authorList>
    </citation>
    <scope>NUCLEOTIDE SEQUENCE [LARGE SCALE GENOMIC DNA]</scope>
    <source>
        <strain evidence="4">RKI 16-01929T\LMG 29738T\CCM 8701T\CIP 111112T</strain>
    </source>
</reference>
<dbReference type="AlphaFoldDB" id="A0A1W6CZW6"/>
<evidence type="ECO:0000256" key="2">
    <source>
        <dbReference type="SAM" id="SignalP"/>
    </source>
</evidence>
<proteinExistence type="predicted"/>
<evidence type="ECO:0000256" key="1">
    <source>
        <dbReference type="SAM" id="Phobius"/>
    </source>
</evidence>
<evidence type="ECO:0000313" key="3">
    <source>
        <dbReference type="EMBL" id="ARJ70424.1"/>
    </source>
</evidence>
<name>A0A1W6CZW6_9RHOB</name>
<dbReference type="KEGG" id="pcon:B0A89_13050"/>
<keyword evidence="1" id="KW-1133">Transmembrane helix</keyword>
<dbReference type="Proteomes" id="UP000193017">
    <property type="component" value="Chromosome"/>
</dbReference>